<evidence type="ECO:0000256" key="13">
    <source>
        <dbReference type="NCBIfam" id="TIGR00928"/>
    </source>
</evidence>
<dbReference type="Pfam" id="PF10397">
    <property type="entry name" value="ADSL_C"/>
    <property type="match status" value="1"/>
</dbReference>
<dbReference type="Proteomes" id="UP000616143">
    <property type="component" value="Unassembled WGS sequence"/>
</dbReference>
<dbReference type="Gene3D" id="1.20.200.10">
    <property type="entry name" value="Fumarase/aspartase (Central domain)"/>
    <property type="match status" value="1"/>
</dbReference>
<evidence type="ECO:0000313" key="17">
    <source>
        <dbReference type="EMBL" id="GGT87013.1"/>
    </source>
</evidence>
<evidence type="ECO:0000256" key="14">
    <source>
        <dbReference type="RuleBase" id="RU361172"/>
    </source>
</evidence>
<comment type="subunit">
    <text evidence="4">Homotetramer. Residues from neighboring subunits contribute catalytic and substrate-binding residues to each active site.</text>
</comment>
<comment type="catalytic activity">
    <reaction evidence="12">
        <text>N(6)-(1,2-dicarboxyethyl)-AMP = fumarate + AMP</text>
        <dbReference type="Rhea" id="RHEA:16853"/>
        <dbReference type="ChEBI" id="CHEBI:29806"/>
        <dbReference type="ChEBI" id="CHEBI:57567"/>
        <dbReference type="ChEBI" id="CHEBI:456215"/>
        <dbReference type="EC" id="4.3.2.2"/>
    </reaction>
    <physiologicalReaction direction="left-to-right" evidence="12">
        <dbReference type="Rhea" id="RHEA:16854"/>
    </physiologicalReaction>
</comment>
<evidence type="ECO:0000259" key="15">
    <source>
        <dbReference type="SMART" id="SM00998"/>
    </source>
</evidence>
<feature type="domain" description="Adenylosuccinate lyase C-terminal" evidence="15">
    <location>
        <begin position="343"/>
        <end position="423"/>
    </location>
</feature>
<evidence type="ECO:0000256" key="3">
    <source>
        <dbReference type="ARBA" id="ARBA00008273"/>
    </source>
</evidence>
<dbReference type="Pfam" id="PF00206">
    <property type="entry name" value="Lyase_1"/>
    <property type="match status" value="1"/>
</dbReference>
<evidence type="ECO:0000256" key="1">
    <source>
        <dbReference type="ARBA" id="ARBA00004706"/>
    </source>
</evidence>
<dbReference type="Proteomes" id="UP000276741">
    <property type="component" value="Chromosome"/>
</dbReference>
<dbReference type="GO" id="GO:0044208">
    <property type="term" value="P:'de novo' AMP biosynthetic process"/>
    <property type="evidence" value="ECO:0007669"/>
    <property type="project" value="UniProtKB-UniPathway"/>
</dbReference>
<evidence type="ECO:0000313" key="16">
    <source>
        <dbReference type="EMBL" id="BBD71624.1"/>
    </source>
</evidence>
<evidence type="ECO:0000256" key="11">
    <source>
        <dbReference type="ARBA" id="ARBA00030717"/>
    </source>
</evidence>
<dbReference type="FunFam" id="1.20.200.10:FF:000008">
    <property type="entry name" value="Adenylosuccinate lyase"/>
    <property type="match status" value="1"/>
</dbReference>
<dbReference type="InterPro" id="IPR022761">
    <property type="entry name" value="Fumarate_lyase_N"/>
</dbReference>
<evidence type="ECO:0000256" key="7">
    <source>
        <dbReference type="ARBA" id="ARBA00022755"/>
    </source>
</evidence>
<dbReference type="InterPro" id="IPR020557">
    <property type="entry name" value="Fumarate_lyase_CS"/>
</dbReference>
<dbReference type="GO" id="GO:0070626">
    <property type="term" value="F:(S)-2-(5-amino-1-(5-phospho-D-ribosyl)imidazole-4-carboxamido) succinate lyase (fumarate-forming) activity"/>
    <property type="evidence" value="ECO:0007669"/>
    <property type="project" value="TreeGrafter"/>
</dbReference>
<dbReference type="GO" id="GO:0004018">
    <property type="term" value="F:N6-(1,2-dicarboxyethyl)AMP AMP-lyase (fumarate-forming) activity"/>
    <property type="evidence" value="ECO:0007669"/>
    <property type="project" value="UniProtKB-UniRule"/>
</dbReference>
<dbReference type="EC" id="4.3.2.2" evidence="5 13"/>
<dbReference type="Gene3D" id="1.10.40.30">
    <property type="entry name" value="Fumarase/aspartase (C-terminal domain)"/>
    <property type="match status" value="1"/>
</dbReference>
<dbReference type="KEGG" id="sacd:HS1genome_0013"/>
<dbReference type="PANTHER" id="PTHR43172:SF1">
    <property type="entry name" value="ADENYLOSUCCINATE LYASE"/>
    <property type="match status" value="1"/>
</dbReference>
<dbReference type="InterPro" id="IPR019468">
    <property type="entry name" value="AdenyloSucc_lyase_C"/>
</dbReference>
<organism evidence="16 18">
    <name type="scientific">Sulfodiicoccus acidiphilus</name>
    <dbReference type="NCBI Taxonomy" id="1670455"/>
    <lineage>
        <taxon>Archaea</taxon>
        <taxon>Thermoproteota</taxon>
        <taxon>Thermoprotei</taxon>
        <taxon>Sulfolobales</taxon>
        <taxon>Sulfolobaceae</taxon>
        <taxon>Sulfodiicoccus</taxon>
    </lineage>
</organism>
<comment type="pathway">
    <text evidence="2 14">Purine metabolism; AMP biosynthesis via de novo pathway; AMP from IMP: step 2/2.</text>
</comment>
<dbReference type="PANTHER" id="PTHR43172">
    <property type="entry name" value="ADENYLOSUCCINATE LYASE"/>
    <property type="match status" value="1"/>
</dbReference>
<dbReference type="EMBL" id="BMQS01000001">
    <property type="protein sequence ID" value="GGT87013.1"/>
    <property type="molecule type" value="Genomic_DNA"/>
</dbReference>
<dbReference type="SUPFAM" id="SSF48557">
    <property type="entry name" value="L-aspartase-like"/>
    <property type="match status" value="1"/>
</dbReference>
<dbReference type="InterPro" id="IPR008948">
    <property type="entry name" value="L-Aspartase-like"/>
</dbReference>
<comment type="function">
    <text evidence="10">Catalyzes two reactions in de novo purine nucleotide biosynthesis. Catalyzes the breakdown of 5-aminoimidazole- (N-succinylocarboxamide) ribotide (SAICAR or 2-[5-amino-1-(5-phospho-beta-D-ribosyl)imidazole-4-carboxamido]succinate) to 5-aminoimidazole-4-carboxamide ribotide (AICAR or 5-amino-1-(5-phospho-beta-D-ribosyl)imidazole-4-carboxamide) and fumarate, and of adenylosuccinate (ADS or N(6)-(1,2-dicarboxyethyl)-AMP) to adenosine monophosphate (AMP) and fumarate.</text>
</comment>
<dbReference type="PRINTS" id="PR00149">
    <property type="entry name" value="FUMRATELYASE"/>
</dbReference>
<comment type="similarity">
    <text evidence="3 14">Belongs to the lyase 1 family. Adenylosuccinate lyase subfamily.</text>
</comment>
<dbReference type="PROSITE" id="PS00163">
    <property type="entry name" value="FUMARATE_LYASES"/>
    <property type="match status" value="1"/>
</dbReference>
<comment type="pathway">
    <text evidence="1 14">Purine metabolism; IMP biosynthesis via de novo pathway; 5-amino-1-(5-phospho-D-ribosyl)imidazole-4-carboxamide from 5-amino-1-(5-phospho-D-ribosyl)imidazole-4-carboxylate: step 2/2.</text>
</comment>
<evidence type="ECO:0000256" key="9">
    <source>
        <dbReference type="ARBA" id="ARBA00024477"/>
    </source>
</evidence>
<protein>
    <recommendedName>
        <fullName evidence="6 13">Adenylosuccinate lyase</fullName>
        <shortName evidence="14">ASL</shortName>
        <ecNumber evidence="5 13">4.3.2.2</ecNumber>
    </recommendedName>
    <alternativeName>
        <fullName evidence="11 14">Adenylosuccinase</fullName>
    </alternativeName>
</protein>
<dbReference type="CDD" id="cd01360">
    <property type="entry name" value="Adenylsuccinate_lyase_1"/>
    <property type="match status" value="1"/>
</dbReference>
<evidence type="ECO:0000256" key="4">
    <source>
        <dbReference type="ARBA" id="ARBA00011668"/>
    </source>
</evidence>
<keyword evidence="18" id="KW-1185">Reference proteome</keyword>
<dbReference type="InterPro" id="IPR000362">
    <property type="entry name" value="Fumarate_lyase_fam"/>
</dbReference>
<dbReference type="EMBL" id="AP018553">
    <property type="protein sequence ID" value="BBD71624.1"/>
    <property type="molecule type" value="Genomic_DNA"/>
</dbReference>
<evidence type="ECO:0000256" key="5">
    <source>
        <dbReference type="ARBA" id="ARBA00012339"/>
    </source>
</evidence>
<dbReference type="UniPathway" id="UPA00075">
    <property type="reaction ID" value="UER00336"/>
</dbReference>
<proteinExistence type="inferred from homology"/>
<reference evidence="17" key="1">
    <citation type="journal article" date="2014" name="Int. J. Syst. Evol. Microbiol.">
        <title>Complete genome sequence of Corynebacterium casei LMG S-19264T (=DSM 44701T), isolated from a smear-ripened cheese.</title>
        <authorList>
            <consortium name="US DOE Joint Genome Institute (JGI-PGF)"/>
            <person name="Walter F."/>
            <person name="Albersmeier A."/>
            <person name="Kalinowski J."/>
            <person name="Ruckert C."/>
        </authorList>
    </citation>
    <scope>NUCLEOTIDE SEQUENCE</scope>
    <source>
        <strain evidence="17">JCM 31740</strain>
    </source>
</reference>
<reference evidence="17" key="4">
    <citation type="submission" date="2020-09" db="EMBL/GenBank/DDBJ databases">
        <authorList>
            <person name="Sun Q."/>
            <person name="Ohkuma M."/>
        </authorList>
    </citation>
    <scope>NUCLEOTIDE SEQUENCE</scope>
    <source>
        <strain evidence="17">JCM 31740</strain>
    </source>
</reference>
<evidence type="ECO:0000256" key="8">
    <source>
        <dbReference type="ARBA" id="ARBA00023239"/>
    </source>
</evidence>
<reference evidence="18" key="2">
    <citation type="submission" date="2018-04" db="EMBL/GenBank/DDBJ databases">
        <title>Complete genome sequence of Sulfodiicoccus acidiphilus strain HS-1.</title>
        <authorList>
            <person name="Sakai H.D."/>
            <person name="Kurosawa N."/>
        </authorList>
    </citation>
    <scope>NUCLEOTIDE SEQUENCE [LARGE SCALE GENOMIC DNA]</scope>
    <source>
        <strain evidence="18">HS-1</strain>
    </source>
</reference>
<dbReference type="NCBIfam" id="TIGR00928">
    <property type="entry name" value="purB"/>
    <property type="match status" value="1"/>
</dbReference>
<reference evidence="16" key="3">
    <citation type="journal article" date="2019" name="BMC Res. Notes">
        <title>Complete genome sequence of the Sulfodiicoccus acidiphilus strain HS-1T, the first crenarchaeon that lacks polB3, isolated from an acidic hot spring in Ohwaku-dani, Hakone, Japan.</title>
        <authorList>
            <person name="Sakai H.D."/>
            <person name="Kurosawa N."/>
        </authorList>
    </citation>
    <scope>NUCLEOTIDE SEQUENCE</scope>
    <source>
        <strain evidence="16">HS-1</strain>
    </source>
</reference>
<dbReference type="UniPathway" id="UPA00074">
    <property type="reaction ID" value="UER00132"/>
</dbReference>
<dbReference type="AlphaFoldDB" id="A0A348B0C2"/>
<evidence type="ECO:0000256" key="6">
    <source>
        <dbReference type="ARBA" id="ARBA00017058"/>
    </source>
</evidence>
<dbReference type="InterPro" id="IPR004769">
    <property type="entry name" value="Pur_lyase"/>
</dbReference>
<dbReference type="SMART" id="SM00998">
    <property type="entry name" value="ADSL_C"/>
    <property type="match status" value="1"/>
</dbReference>
<dbReference type="GO" id="GO:0006189">
    <property type="term" value="P:'de novo' IMP biosynthetic process"/>
    <property type="evidence" value="ECO:0007669"/>
    <property type="project" value="UniProtKB-UniPathway"/>
</dbReference>
<evidence type="ECO:0000256" key="12">
    <source>
        <dbReference type="ARBA" id="ARBA00049115"/>
    </source>
</evidence>
<keyword evidence="8 14" id="KW-0456">Lyase</keyword>
<comment type="catalytic activity">
    <reaction evidence="9">
        <text>(2S)-2-[5-amino-1-(5-phospho-beta-D-ribosyl)imidazole-4-carboxamido]succinate = 5-amino-1-(5-phospho-beta-D-ribosyl)imidazole-4-carboxamide + fumarate</text>
        <dbReference type="Rhea" id="RHEA:23920"/>
        <dbReference type="ChEBI" id="CHEBI:29806"/>
        <dbReference type="ChEBI" id="CHEBI:58443"/>
        <dbReference type="ChEBI" id="CHEBI:58475"/>
        <dbReference type="EC" id="4.3.2.2"/>
    </reaction>
    <physiologicalReaction direction="left-to-right" evidence="9">
        <dbReference type="Rhea" id="RHEA:23921"/>
    </physiologicalReaction>
</comment>
<sequence>MRLLFSREEIIRRMIRVEVVLLQALAEVGIENPESIKVVLDVASTITPSEIEEEERRIGHDVMAMAVVLAKKAGDAGKMVHFGATSYDIVDTAYALIFRDALDILKRKLVKSLDLLSALAIEHADTLMVGRTHGQHALPITFGFKLANYVYELTRSLERLKEVESRLLKVKMAGAVGTAAGWGEKGGMIQLEVSKRLGLSPHEITTQIAPRDGHAELISDLAILGSQLDRFALEVRELMRPEIAELAESVPSRVGSSTMPQKENPVLSEKICGLAKVLRGFVVPALENIPTWHERDLTNSSSERILLSHSLLIIDEMLDSFIQLLSSLKVNKEKMMENLELSKGNIMAESLMLSLTRKGIPRHVAHSIVSELSRKSSNLGLPLISVAIEDQTVKSLLNNEELHKVLDPSVYLGQYREMIERAINYFKGIREEFAAVAQR</sequence>
<dbReference type="GO" id="GO:0005829">
    <property type="term" value="C:cytosol"/>
    <property type="evidence" value="ECO:0007669"/>
    <property type="project" value="TreeGrafter"/>
</dbReference>
<accession>A0A348B0C2</accession>
<evidence type="ECO:0000256" key="2">
    <source>
        <dbReference type="ARBA" id="ARBA00004734"/>
    </source>
</evidence>
<gene>
    <name evidence="17" type="ORF">GCM10007116_01300</name>
    <name evidence="16" type="ORF">HS1genome_0013</name>
</gene>
<evidence type="ECO:0000256" key="10">
    <source>
        <dbReference type="ARBA" id="ARBA00025012"/>
    </source>
</evidence>
<evidence type="ECO:0000313" key="18">
    <source>
        <dbReference type="Proteomes" id="UP000276741"/>
    </source>
</evidence>
<keyword evidence="7 14" id="KW-0658">Purine biosynthesis</keyword>
<name>A0A348B0C2_9CREN</name>
<dbReference type="PRINTS" id="PR00145">
    <property type="entry name" value="ARGSUCLYASE"/>
</dbReference>